<evidence type="ECO:0000313" key="3">
    <source>
        <dbReference type="Proteomes" id="UP000565572"/>
    </source>
</evidence>
<dbReference type="Proteomes" id="UP000565572">
    <property type="component" value="Unassembled WGS sequence"/>
</dbReference>
<reference evidence="2 3" key="1">
    <citation type="submission" date="2020-08" db="EMBL/GenBank/DDBJ databases">
        <title>Sequencing the genomes of 1000 actinobacteria strains.</title>
        <authorList>
            <person name="Klenk H.-P."/>
        </authorList>
    </citation>
    <scope>NUCLEOTIDE SEQUENCE [LARGE SCALE GENOMIC DNA]</scope>
    <source>
        <strain evidence="2 3">DSM 11053</strain>
    </source>
</reference>
<comment type="caution">
    <text evidence="2">The sequence shown here is derived from an EMBL/GenBank/DDBJ whole genome shotgun (WGS) entry which is preliminary data.</text>
</comment>
<feature type="transmembrane region" description="Helical" evidence="1">
    <location>
        <begin position="72"/>
        <end position="93"/>
    </location>
</feature>
<evidence type="ECO:0000313" key="2">
    <source>
        <dbReference type="EMBL" id="MBB3328443.1"/>
    </source>
</evidence>
<feature type="transmembrane region" description="Helical" evidence="1">
    <location>
        <begin position="32"/>
        <end position="52"/>
    </location>
</feature>
<name>A0A7W5JY93_9ACTN</name>
<keyword evidence="3" id="KW-1185">Reference proteome</keyword>
<proteinExistence type="predicted"/>
<protein>
    <submittedName>
        <fullName evidence="2">Uncharacterized protein</fullName>
    </submittedName>
</protein>
<feature type="transmembrane region" description="Helical" evidence="1">
    <location>
        <begin position="100"/>
        <end position="123"/>
    </location>
</feature>
<keyword evidence="1" id="KW-0472">Membrane</keyword>
<keyword evidence="1" id="KW-1133">Transmembrane helix</keyword>
<dbReference type="RefSeq" id="WP_183340315.1">
    <property type="nucleotide sequence ID" value="NZ_JACHZG010000001.1"/>
</dbReference>
<organism evidence="2 3">
    <name type="scientific">Microlunatus antarcticus</name>
    <dbReference type="NCBI Taxonomy" id="53388"/>
    <lineage>
        <taxon>Bacteria</taxon>
        <taxon>Bacillati</taxon>
        <taxon>Actinomycetota</taxon>
        <taxon>Actinomycetes</taxon>
        <taxon>Propionibacteriales</taxon>
        <taxon>Propionibacteriaceae</taxon>
        <taxon>Microlunatus</taxon>
    </lineage>
</organism>
<dbReference type="EMBL" id="JACHZG010000001">
    <property type="protein sequence ID" value="MBB3328443.1"/>
    <property type="molecule type" value="Genomic_DNA"/>
</dbReference>
<accession>A0A7W5JY93</accession>
<dbReference type="AlphaFoldDB" id="A0A7W5JY93"/>
<keyword evidence="1" id="KW-0812">Transmembrane</keyword>
<evidence type="ECO:0000256" key="1">
    <source>
        <dbReference type="SAM" id="Phobius"/>
    </source>
</evidence>
<gene>
    <name evidence="2" type="ORF">FHX39_003387</name>
</gene>
<sequence length="167" mass="17764">MSPSSSPTVSSAPRTRSSWLHRLDGPGLRGRLLLFPLASAAFVVGEMVYLGIVNLDPGATRAQVLGDLPYTLVSTAWNLMAPAALAVLVLLAARFWPRGMPVVAVTCVLFTVTLVLSLIGMNVDESSTAVLLLLFLPVYLTALLLPFLGLTALVHRLRRGQGTGQLS</sequence>
<feature type="transmembrane region" description="Helical" evidence="1">
    <location>
        <begin position="129"/>
        <end position="154"/>
    </location>
</feature>